<name>A0AAE4QTG8_9ACTN</name>
<feature type="compositionally biased region" description="Basic and acidic residues" evidence="1">
    <location>
        <begin position="455"/>
        <end position="467"/>
    </location>
</feature>
<feature type="region of interest" description="Disordered" evidence="1">
    <location>
        <begin position="431"/>
        <end position="467"/>
    </location>
</feature>
<evidence type="ECO:0000256" key="1">
    <source>
        <dbReference type="SAM" id="MobiDB-lite"/>
    </source>
</evidence>
<feature type="region of interest" description="Disordered" evidence="1">
    <location>
        <begin position="400"/>
        <end position="419"/>
    </location>
</feature>
<evidence type="ECO:0000313" key="3">
    <source>
        <dbReference type="Proteomes" id="UP001185873"/>
    </source>
</evidence>
<dbReference type="Proteomes" id="UP001185873">
    <property type="component" value="Unassembled WGS sequence"/>
</dbReference>
<feature type="region of interest" description="Disordered" evidence="1">
    <location>
        <begin position="1"/>
        <end position="93"/>
    </location>
</feature>
<feature type="compositionally biased region" description="Basic and acidic residues" evidence="1">
    <location>
        <begin position="400"/>
        <end position="415"/>
    </location>
</feature>
<comment type="caution">
    <text evidence="2">The sequence shown here is derived from an EMBL/GenBank/DDBJ whole genome shotgun (WGS) entry which is preliminary data.</text>
</comment>
<dbReference type="Pfam" id="PF03993">
    <property type="entry name" value="DUF349"/>
    <property type="match status" value="3"/>
</dbReference>
<reference evidence="2" key="1">
    <citation type="submission" date="2023-10" db="EMBL/GenBank/DDBJ databases">
        <title>Development of a sustainable strategy for remediation of hydrocarbon-contaminated territories based on the waste exchange concept.</title>
        <authorList>
            <person name="Krivoruchko A."/>
        </authorList>
    </citation>
    <scope>NUCLEOTIDE SEQUENCE</scope>
    <source>
        <strain evidence="2">IEGM 1175</strain>
    </source>
</reference>
<dbReference type="InterPro" id="IPR007139">
    <property type="entry name" value="DUF349"/>
</dbReference>
<organism evidence="2 3">
    <name type="scientific">Dietzia maris</name>
    <dbReference type="NCBI Taxonomy" id="37915"/>
    <lineage>
        <taxon>Bacteria</taxon>
        <taxon>Bacillati</taxon>
        <taxon>Actinomycetota</taxon>
        <taxon>Actinomycetes</taxon>
        <taxon>Mycobacteriales</taxon>
        <taxon>Dietziaceae</taxon>
        <taxon>Dietzia</taxon>
    </lineage>
</organism>
<proteinExistence type="predicted"/>
<dbReference type="EMBL" id="JAWLKJ010000001">
    <property type="protein sequence ID" value="MDV6297775.1"/>
    <property type="molecule type" value="Genomic_DNA"/>
</dbReference>
<protein>
    <submittedName>
        <fullName evidence="2">DUF349 domain-containing protein</fullName>
    </submittedName>
</protein>
<feature type="compositionally biased region" description="Basic and acidic residues" evidence="1">
    <location>
        <begin position="431"/>
        <end position="445"/>
    </location>
</feature>
<dbReference type="RefSeq" id="WP_317468348.1">
    <property type="nucleotide sequence ID" value="NZ_JAWLKJ010000001.1"/>
</dbReference>
<accession>A0AAE4QTG8</accession>
<evidence type="ECO:0000313" key="2">
    <source>
        <dbReference type="EMBL" id="MDV6297775.1"/>
    </source>
</evidence>
<gene>
    <name evidence="2" type="ORF">R3P82_01480</name>
</gene>
<feature type="compositionally biased region" description="Gly residues" evidence="1">
    <location>
        <begin position="13"/>
        <end position="24"/>
    </location>
</feature>
<dbReference type="AlphaFoldDB" id="A0AAE4QTG8"/>
<sequence>MTEQSPTAQSGSNSGGSSSGGASSGGATPTPGPRPGAPSPAALARKVAPRPTPAGTPGVSRASDPSQWGRVDESGAVFVRTSDGERQVGSWQAGAPEEGLAHFGLRFDDLAAEVALLETRLESHPQDARKTRASAETLAEQIPTAAAVGDLDSLTARVAAVIERSGEVEAVSKQRKDEQRAAAIARKEALADEAEDIGSSSTQWKSAGDRLREILEEWKTIRGIDRKTDDALWKRFSKAREAFNRRRGSHFAELDRNRASVKKVKEDLVERAEALSGSTDWNDTATAFRRLMDEWKAAGRAPRDADEALWKRFKAAQDTFFDARHAAAAERDAEFETNAQAKEALLAEYEGRIDPAADLGAARSTLRQLQSRWEEIGKVPRERMGQLEGRIRALEKRVADAADTEWRRTDPEAKARAGQFWDRVHDFEEQAAKADAAGKNKDAESARAQAAQWKEWAEAAEKAVDTR</sequence>